<dbReference type="OrthoDB" id="5511210at2759"/>
<dbReference type="Proteomes" id="UP000756346">
    <property type="component" value="Unassembled WGS sequence"/>
</dbReference>
<dbReference type="AlphaFoldDB" id="A0A9P8YBU9"/>
<feature type="domain" description="SHSP" evidence="4">
    <location>
        <begin position="31"/>
        <end position="153"/>
    </location>
</feature>
<evidence type="ECO:0000313" key="6">
    <source>
        <dbReference type="Proteomes" id="UP000756346"/>
    </source>
</evidence>
<evidence type="ECO:0000256" key="3">
    <source>
        <dbReference type="RuleBase" id="RU003616"/>
    </source>
</evidence>
<dbReference type="SUPFAM" id="SSF49764">
    <property type="entry name" value="HSP20-like chaperones"/>
    <property type="match status" value="1"/>
</dbReference>
<keyword evidence="1" id="KW-0346">Stress response</keyword>
<organism evidence="5 6">
    <name type="scientific">Microdochium trichocladiopsis</name>
    <dbReference type="NCBI Taxonomy" id="1682393"/>
    <lineage>
        <taxon>Eukaryota</taxon>
        <taxon>Fungi</taxon>
        <taxon>Dikarya</taxon>
        <taxon>Ascomycota</taxon>
        <taxon>Pezizomycotina</taxon>
        <taxon>Sordariomycetes</taxon>
        <taxon>Xylariomycetidae</taxon>
        <taxon>Xylariales</taxon>
        <taxon>Microdochiaceae</taxon>
        <taxon>Microdochium</taxon>
    </lineage>
</organism>
<dbReference type="InterPro" id="IPR008978">
    <property type="entry name" value="HSP20-like_chaperone"/>
</dbReference>
<comment type="caution">
    <text evidence="5">The sequence shown here is derived from an EMBL/GenBank/DDBJ whole genome shotgun (WGS) entry which is preliminary data.</text>
</comment>
<dbReference type="Pfam" id="PF00011">
    <property type="entry name" value="HSP20"/>
    <property type="match status" value="1"/>
</dbReference>
<proteinExistence type="inferred from homology"/>
<accession>A0A9P8YBU9</accession>
<dbReference type="CDD" id="cd06464">
    <property type="entry name" value="ACD_sHsps-like"/>
    <property type="match status" value="1"/>
</dbReference>
<dbReference type="InterPro" id="IPR002068">
    <property type="entry name" value="A-crystallin/Hsp20_dom"/>
</dbReference>
<dbReference type="InterPro" id="IPR031107">
    <property type="entry name" value="Small_HSP"/>
</dbReference>
<dbReference type="PROSITE" id="PS01031">
    <property type="entry name" value="SHSP"/>
    <property type="match status" value="1"/>
</dbReference>
<dbReference type="RefSeq" id="XP_046015277.1">
    <property type="nucleotide sequence ID" value="XM_046149641.1"/>
</dbReference>
<comment type="similarity">
    <text evidence="2 3">Belongs to the small heat shock protein (HSP20) family.</text>
</comment>
<evidence type="ECO:0000259" key="4">
    <source>
        <dbReference type="PROSITE" id="PS01031"/>
    </source>
</evidence>
<evidence type="ECO:0000256" key="2">
    <source>
        <dbReference type="PROSITE-ProRule" id="PRU00285"/>
    </source>
</evidence>
<dbReference type="GeneID" id="70179187"/>
<name>A0A9P8YBU9_9PEZI</name>
<dbReference type="EMBL" id="JAGTJQ010000003">
    <property type="protein sequence ID" value="KAH7035184.1"/>
    <property type="molecule type" value="Genomic_DNA"/>
</dbReference>
<keyword evidence="6" id="KW-1185">Reference proteome</keyword>
<reference evidence="5" key="1">
    <citation type="journal article" date="2021" name="Nat. Commun.">
        <title>Genetic determinants of endophytism in the Arabidopsis root mycobiome.</title>
        <authorList>
            <person name="Mesny F."/>
            <person name="Miyauchi S."/>
            <person name="Thiergart T."/>
            <person name="Pickel B."/>
            <person name="Atanasova L."/>
            <person name="Karlsson M."/>
            <person name="Huettel B."/>
            <person name="Barry K.W."/>
            <person name="Haridas S."/>
            <person name="Chen C."/>
            <person name="Bauer D."/>
            <person name="Andreopoulos W."/>
            <person name="Pangilinan J."/>
            <person name="LaButti K."/>
            <person name="Riley R."/>
            <person name="Lipzen A."/>
            <person name="Clum A."/>
            <person name="Drula E."/>
            <person name="Henrissat B."/>
            <person name="Kohler A."/>
            <person name="Grigoriev I.V."/>
            <person name="Martin F.M."/>
            <person name="Hacquard S."/>
        </authorList>
    </citation>
    <scope>NUCLEOTIDE SEQUENCE</scope>
    <source>
        <strain evidence="5">MPI-CAGE-CH-0230</strain>
    </source>
</reference>
<gene>
    <name evidence="5" type="ORF">B0I36DRAFT_238782</name>
</gene>
<protein>
    <submittedName>
        <fullName evidence="5">HSP20-like chaperone</fullName>
    </submittedName>
</protein>
<dbReference type="Gene3D" id="2.60.40.790">
    <property type="match status" value="1"/>
</dbReference>
<sequence>MHAFNRHPIADTIREYFAQANARATAGQTNADGESFVPPVDTFSTDNAYVLHVALPGCSKEDVGVHWDADKGSVNVAGVVYRPGDETFVQGLVTGERRIGMFERTISLPPAGASEKEEIDGFNISARMENGLLIVTVPKVEKEWTEIRKVDID</sequence>
<dbReference type="PANTHER" id="PTHR11527">
    <property type="entry name" value="HEAT-SHOCK PROTEIN 20 FAMILY MEMBER"/>
    <property type="match status" value="1"/>
</dbReference>
<evidence type="ECO:0000256" key="1">
    <source>
        <dbReference type="ARBA" id="ARBA00023016"/>
    </source>
</evidence>
<evidence type="ECO:0000313" key="5">
    <source>
        <dbReference type="EMBL" id="KAH7035184.1"/>
    </source>
</evidence>